<comment type="caution">
    <text evidence="8">The sequence shown here is derived from an EMBL/GenBank/DDBJ whole genome shotgun (WGS) entry which is preliminary data.</text>
</comment>
<dbReference type="PANTHER" id="PTHR30589">
    <property type="entry name" value="PROLIPOPROTEIN DIACYLGLYCERYL TRANSFERASE"/>
    <property type="match status" value="1"/>
</dbReference>
<name>A0ABN2MTJ5_9ACTN</name>
<accession>A0ABN2MTJ5</accession>
<keyword evidence="5 7" id="KW-1133">Transmembrane helix</keyword>
<evidence type="ECO:0000256" key="5">
    <source>
        <dbReference type="ARBA" id="ARBA00022989"/>
    </source>
</evidence>
<dbReference type="RefSeq" id="WP_344140141.1">
    <property type="nucleotide sequence ID" value="NZ_BAAALT010000288.1"/>
</dbReference>
<reference evidence="8 9" key="1">
    <citation type="journal article" date="2019" name="Int. J. Syst. Evol. Microbiol.">
        <title>The Global Catalogue of Microorganisms (GCM) 10K type strain sequencing project: providing services to taxonomists for standard genome sequencing and annotation.</title>
        <authorList>
            <consortium name="The Broad Institute Genomics Platform"/>
            <consortium name="The Broad Institute Genome Sequencing Center for Infectious Disease"/>
            <person name="Wu L."/>
            <person name="Ma J."/>
        </authorList>
    </citation>
    <scope>NUCLEOTIDE SEQUENCE [LARGE SCALE GENOMIC DNA]</scope>
    <source>
        <strain evidence="8 9">JCM 13250</strain>
    </source>
</reference>
<dbReference type="GO" id="GO:0016740">
    <property type="term" value="F:transferase activity"/>
    <property type="evidence" value="ECO:0007669"/>
    <property type="project" value="UniProtKB-KW"/>
</dbReference>
<protein>
    <submittedName>
        <fullName evidence="8">Prolipoprotein diacylglyceryl transferase</fullName>
    </submittedName>
</protein>
<feature type="transmembrane region" description="Helical" evidence="7">
    <location>
        <begin position="204"/>
        <end position="221"/>
    </location>
</feature>
<feature type="transmembrane region" description="Helical" evidence="7">
    <location>
        <begin position="13"/>
        <end position="33"/>
    </location>
</feature>
<feature type="transmembrane region" description="Helical" evidence="7">
    <location>
        <begin position="175"/>
        <end position="192"/>
    </location>
</feature>
<dbReference type="InterPro" id="IPR001640">
    <property type="entry name" value="Lgt"/>
</dbReference>
<dbReference type="Proteomes" id="UP001500218">
    <property type="component" value="Unassembled WGS sequence"/>
</dbReference>
<evidence type="ECO:0000313" key="8">
    <source>
        <dbReference type="EMBL" id="GAA1835159.1"/>
    </source>
</evidence>
<evidence type="ECO:0000256" key="4">
    <source>
        <dbReference type="ARBA" id="ARBA00022692"/>
    </source>
</evidence>
<proteinExistence type="inferred from homology"/>
<keyword evidence="3 8" id="KW-0808">Transferase</keyword>
<keyword evidence="6 7" id="KW-0472">Membrane</keyword>
<evidence type="ECO:0000256" key="7">
    <source>
        <dbReference type="SAM" id="Phobius"/>
    </source>
</evidence>
<feature type="transmembrane region" description="Helical" evidence="7">
    <location>
        <begin position="233"/>
        <end position="249"/>
    </location>
</feature>
<evidence type="ECO:0000256" key="2">
    <source>
        <dbReference type="ARBA" id="ARBA00022475"/>
    </source>
</evidence>
<organism evidence="8 9">
    <name type="scientific">Luedemannella flava</name>
    <dbReference type="NCBI Taxonomy" id="349316"/>
    <lineage>
        <taxon>Bacteria</taxon>
        <taxon>Bacillati</taxon>
        <taxon>Actinomycetota</taxon>
        <taxon>Actinomycetes</taxon>
        <taxon>Micromonosporales</taxon>
        <taxon>Micromonosporaceae</taxon>
        <taxon>Luedemannella</taxon>
    </lineage>
</organism>
<sequence length="271" mass="29357">MVPTLGHLGPVPINTHDVLVGVGVLVAAVVFLLEVRRRRVTDERVWIVVAGALVGGALLGRLGTWAQHLDLRQNASFVEHWLYGNRSILSGLVGAYLGALVAKRLTGYRLPTGDLFAPAVALGMAVGRIGCLLTELPGTPTGLPWGVTLTPAEAAALRPAYGADAVAGVPLHPSFAYEIVFQLLIFGVLWWLRDRLPVPGELFKLYLVGYAAFRFAVEFARGNEVVFAGLTRPQLFLLACAPLLAWHVVRQARRGVYRGLWRDRRGAEVAA</sequence>
<evidence type="ECO:0000256" key="3">
    <source>
        <dbReference type="ARBA" id="ARBA00022679"/>
    </source>
</evidence>
<keyword evidence="4 7" id="KW-0812">Transmembrane</keyword>
<keyword evidence="9" id="KW-1185">Reference proteome</keyword>
<feature type="transmembrane region" description="Helical" evidence="7">
    <location>
        <begin position="83"/>
        <end position="103"/>
    </location>
</feature>
<evidence type="ECO:0000256" key="6">
    <source>
        <dbReference type="ARBA" id="ARBA00023136"/>
    </source>
</evidence>
<feature type="transmembrane region" description="Helical" evidence="7">
    <location>
        <begin position="115"/>
        <end position="136"/>
    </location>
</feature>
<comment type="similarity">
    <text evidence="1">Belongs to the Lgt family.</text>
</comment>
<dbReference type="PANTHER" id="PTHR30589:SF0">
    <property type="entry name" value="PHOSPHATIDYLGLYCEROL--PROLIPOPROTEIN DIACYLGLYCERYL TRANSFERASE"/>
    <property type="match status" value="1"/>
</dbReference>
<dbReference type="Pfam" id="PF01790">
    <property type="entry name" value="LGT"/>
    <property type="match status" value="1"/>
</dbReference>
<keyword evidence="2" id="KW-1003">Cell membrane</keyword>
<evidence type="ECO:0000313" key="9">
    <source>
        <dbReference type="Proteomes" id="UP001500218"/>
    </source>
</evidence>
<evidence type="ECO:0000256" key="1">
    <source>
        <dbReference type="ARBA" id="ARBA00007150"/>
    </source>
</evidence>
<dbReference type="EMBL" id="BAAALT010000288">
    <property type="protein sequence ID" value="GAA1835159.1"/>
    <property type="molecule type" value="Genomic_DNA"/>
</dbReference>
<feature type="transmembrane region" description="Helical" evidence="7">
    <location>
        <begin position="45"/>
        <end position="63"/>
    </location>
</feature>
<gene>
    <name evidence="8" type="ORF">GCM10009682_61700</name>
</gene>